<dbReference type="Proteomes" id="UP001470230">
    <property type="component" value="Unassembled WGS sequence"/>
</dbReference>
<name>A0ABR2JKU2_9EUKA</name>
<reference evidence="2 3" key="1">
    <citation type="submission" date="2024-04" db="EMBL/GenBank/DDBJ databases">
        <title>Tritrichomonas musculus Genome.</title>
        <authorList>
            <person name="Alves-Ferreira E."/>
            <person name="Grigg M."/>
            <person name="Lorenzi H."/>
            <person name="Galac M."/>
        </authorList>
    </citation>
    <scope>NUCLEOTIDE SEQUENCE [LARGE SCALE GENOMIC DNA]</scope>
    <source>
        <strain evidence="2 3">EAF2021</strain>
    </source>
</reference>
<sequence length="72" mass="8138">MYNEFLRSVGSGRLPNAASEEDRGKEDKRGGGVNKNFYCGDDERFQEVVCKVGEGCRSEVFKVFDNRRGEVI</sequence>
<gene>
    <name evidence="2" type="ORF">M9Y10_005320</name>
</gene>
<comment type="caution">
    <text evidence="2">The sequence shown here is derived from an EMBL/GenBank/DDBJ whole genome shotgun (WGS) entry which is preliminary data.</text>
</comment>
<feature type="compositionally biased region" description="Basic and acidic residues" evidence="1">
    <location>
        <begin position="20"/>
        <end position="30"/>
    </location>
</feature>
<evidence type="ECO:0000256" key="1">
    <source>
        <dbReference type="SAM" id="MobiDB-lite"/>
    </source>
</evidence>
<proteinExistence type="predicted"/>
<protein>
    <submittedName>
        <fullName evidence="2">Uncharacterized protein</fullName>
    </submittedName>
</protein>
<evidence type="ECO:0000313" key="2">
    <source>
        <dbReference type="EMBL" id="KAK8878540.1"/>
    </source>
</evidence>
<accession>A0ABR2JKU2</accession>
<feature type="region of interest" description="Disordered" evidence="1">
    <location>
        <begin position="1"/>
        <end position="32"/>
    </location>
</feature>
<keyword evidence="3" id="KW-1185">Reference proteome</keyword>
<evidence type="ECO:0000313" key="3">
    <source>
        <dbReference type="Proteomes" id="UP001470230"/>
    </source>
</evidence>
<dbReference type="EMBL" id="JAPFFF010000011">
    <property type="protein sequence ID" value="KAK8878540.1"/>
    <property type="molecule type" value="Genomic_DNA"/>
</dbReference>
<organism evidence="2 3">
    <name type="scientific">Tritrichomonas musculus</name>
    <dbReference type="NCBI Taxonomy" id="1915356"/>
    <lineage>
        <taxon>Eukaryota</taxon>
        <taxon>Metamonada</taxon>
        <taxon>Parabasalia</taxon>
        <taxon>Tritrichomonadida</taxon>
        <taxon>Tritrichomonadidae</taxon>
        <taxon>Tritrichomonas</taxon>
    </lineage>
</organism>